<keyword evidence="6" id="KW-1185">Reference proteome</keyword>
<dbReference type="InterPro" id="IPR050374">
    <property type="entry name" value="RRT5_SRSF_SR"/>
</dbReference>
<evidence type="ECO:0000256" key="1">
    <source>
        <dbReference type="ARBA" id="ARBA00022884"/>
    </source>
</evidence>
<evidence type="ECO:0000313" key="6">
    <source>
        <dbReference type="Proteomes" id="UP001205105"/>
    </source>
</evidence>
<dbReference type="GO" id="GO:0005634">
    <property type="term" value="C:nucleus"/>
    <property type="evidence" value="ECO:0007669"/>
    <property type="project" value="TreeGrafter"/>
</dbReference>
<dbReference type="AlphaFoldDB" id="A0AAD5H6P3"/>
<accession>A0AAD5H6P3</accession>
<evidence type="ECO:0000256" key="3">
    <source>
        <dbReference type="SAM" id="MobiDB-lite"/>
    </source>
</evidence>
<dbReference type="Pfam" id="PF00076">
    <property type="entry name" value="RRM_1"/>
    <property type="match status" value="3"/>
</dbReference>
<gene>
    <name evidence="5" type="ORF">COHA_005055</name>
</gene>
<dbReference type="SUPFAM" id="SSF54928">
    <property type="entry name" value="RNA-binding domain, RBD"/>
    <property type="match status" value="2"/>
</dbReference>
<dbReference type="GO" id="GO:0003729">
    <property type="term" value="F:mRNA binding"/>
    <property type="evidence" value="ECO:0007669"/>
    <property type="project" value="TreeGrafter"/>
</dbReference>
<dbReference type="InterPro" id="IPR035979">
    <property type="entry name" value="RBD_domain_sf"/>
</dbReference>
<organism evidence="5 6">
    <name type="scientific">Chlorella ohadii</name>
    <dbReference type="NCBI Taxonomy" id="2649997"/>
    <lineage>
        <taxon>Eukaryota</taxon>
        <taxon>Viridiplantae</taxon>
        <taxon>Chlorophyta</taxon>
        <taxon>core chlorophytes</taxon>
        <taxon>Trebouxiophyceae</taxon>
        <taxon>Chlorellales</taxon>
        <taxon>Chlorellaceae</taxon>
        <taxon>Chlorella clade</taxon>
        <taxon>Chlorella</taxon>
    </lineage>
</organism>
<dbReference type="PANTHER" id="PTHR23003:SF3">
    <property type="entry name" value="FI21236P1-RELATED"/>
    <property type="match status" value="1"/>
</dbReference>
<feature type="domain" description="RRM" evidence="4">
    <location>
        <begin position="131"/>
        <end position="208"/>
    </location>
</feature>
<keyword evidence="1 2" id="KW-0694">RNA-binding</keyword>
<reference evidence="5" key="1">
    <citation type="submission" date="2020-11" db="EMBL/GenBank/DDBJ databases">
        <title>Chlorella ohadii genome sequencing and assembly.</title>
        <authorList>
            <person name="Murik O."/>
            <person name="Treves H."/>
            <person name="Kedem I."/>
            <person name="Shotland Y."/>
            <person name="Kaplan A."/>
        </authorList>
    </citation>
    <scope>NUCLEOTIDE SEQUENCE</scope>
    <source>
        <strain evidence="5">1</strain>
    </source>
</reference>
<dbReference type="PROSITE" id="PS50102">
    <property type="entry name" value="RRM"/>
    <property type="match status" value="3"/>
</dbReference>
<dbReference type="Proteomes" id="UP001205105">
    <property type="component" value="Unassembled WGS sequence"/>
</dbReference>
<comment type="caution">
    <text evidence="5">The sequence shown here is derived from an EMBL/GenBank/DDBJ whole genome shotgun (WGS) entry which is preliminary data.</text>
</comment>
<feature type="region of interest" description="Disordered" evidence="3">
    <location>
        <begin position="210"/>
        <end position="231"/>
    </location>
</feature>
<evidence type="ECO:0000256" key="2">
    <source>
        <dbReference type="PROSITE-ProRule" id="PRU00176"/>
    </source>
</evidence>
<dbReference type="Gene3D" id="3.30.70.330">
    <property type="match status" value="3"/>
</dbReference>
<dbReference type="GO" id="GO:1990904">
    <property type="term" value="C:ribonucleoprotein complex"/>
    <property type="evidence" value="ECO:0007669"/>
    <property type="project" value="TreeGrafter"/>
</dbReference>
<feature type="compositionally biased region" description="Gly residues" evidence="3">
    <location>
        <begin position="216"/>
        <end position="230"/>
    </location>
</feature>
<dbReference type="InterPro" id="IPR000504">
    <property type="entry name" value="RRM_dom"/>
</dbReference>
<sequence length="312" mass="32568">MKDLKDHFGTVGRVVFADVLREGGPGSRSKGCGIVEYETPDEAAAAILELHDTELGGRKIWVREDREDFELRGEDAPPRRGGGGGSYGGGYSGGGGGSGYRNRSRSPLPRGGGGGYRGGYGGGREAATVGRRVYVGNLSFDTTWQELKDHFKGAGRVAHADVLTDADGRSRGCGIVEFDHPADALHAISMLSNSTLGGRQIHVREDREDPAAHIPRGGGGGGGGGSGYRGAPGTQVVVHGLPFRFSWQELKDLARPAGAVVHADIAMGGDGRSKGWGTVAFATPSDANAAVDMLNGMDLQGRTLACHIDKFV</sequence>
<evidence type="ECO:0000259" key="4">
    <source>
        <dbReference type="PROSITE" id="PS50102"/>
    </source>
</evidence>
<dbReference type="GO" id="GO:0005737">
    <property type="term" value="C:cytoplasm"/>
    <property type="evidence" value="ECO:0007669"/>
    <property type="project" value="TreeGrafter"/>
</dbReference>
<feature type="compositionally biased region" description="Gly residues" evidence="3">
    <location>
        <begin position="80"/>
        <end position="99"/>
    </location>
</feature>
<feature type="domain" description="RRM" evidence="4">
    <location>
        <begin position="1"/>
        <end position="67"/>
    </location>
</feature>
<dbReference type="SMART" id="SM00360">
    <property type="entry name" value="RRM"/>
    <property type="match status" value="3"/>
</dbReference>
<proteinExistence type="predicted"/>
<dbReference type="FunFam" id="3.30.70.330:FF:000034">
    <property type="entry name" value="heterogeneous nuclear ribonucleoprotein M isoform X1"/>
    <property type="match status" value="1"/>
</dbReference>
<name>A0AAD5H6P3_9CHLO</name>
<dbReference type="PANTHER" id="PTHR23003">
    <property type="entry name" value="RNA RECOGNITION MOTIF RRM DOMAIN CONTAINING PROTEIN"/>
    <property type="match status" value="1"/>
</dbReference>
<dbReference type="InterPro" id="IPR012677">
    <property type="entry name" value="Nucleotide-bd_a/b_plait_sf"/>
</dbReference>
<feature type="compositionally biased region" description="Gly residues" evidence="3">
    <location>
        <begin position="110"/>
        <end position="120"/>
    </location>
</feature>
<feature type="domain" description="RRM" evidence="4">
    <location>
        <begin position="234"/>
        <end position="311"/>
    </location>
</feature>
<dbReference type="EMBL" id="JADXDR010000065">
    <property type="protein sequence ID" value="KAI7841282.1"/>
    <property type="molecule type" value="Genomic_DNA"/>
</dbReference>
<feature type="region of interest" description="Disordered" evidence="3">
    <location>
        <begin position="71"/>
        <end position="120"/>
    </location>
</feature>
<evidence type="ECO:0000313" key="5">
    <source>
        <dbReference type="EMBL" id="KAI7841282.1"/>
    </source>
</evidence>
<protein>
    <recommendedName>
        <fullName evidence="4">RRM domain-containing protein</fullName>
    </recommendedName>
</protein>